<accession>X1A9Q6</accession>
<reference evidence="1" key="1">
    <citation type="journal article" date="2014" name="Front. Microbiol.">
        <title>High frequency of phylogenetically diverse reductive dehalogenase-homologous genes in deep subseafloor sedimentary metagenomes.</title>
        <authorList>
            <person name="Kawai M."/>
            <person name="Futagami T."/>
            <person name="Toyoda A."/>
            <person name="Takaki Y."/>
            <person name="Nishi S."/>
            <person name="Hori S."/>
            <person name="Arai W."/>
            <person name="Tsubouchi T."/>
            <person name="Morono Y."/>
            <person name="Uchiyama I."/>
            <person name="Ito T."/>
            <person name="Fujiyama A."/>
            <person name="Inagaki F."/>
            <person name="Takami H."/>
        </authorList>
    </citation>
    <scope>NUCLEOTIDE SEQUENCE</scope>
    <source>
        <strain evidence="1">Expedition CK06-06</strain>
    </source>
</reference>
<gene>
    <name evidence="1" type="ORF">S01H4_08072</name>
</gene>
<organism evidence="1">
    <name type="scientific">marine sediment metagenome</name>
    <dbReference type="NCBI Taxonomy" id="412755"/>
    <lineage>
        <taxon>unclassified sequences</taxon>
        <taxon>metagenomes</taxon>
        <taxon>ecological metagenomes</taxon>
    </lineage>
</organism>
<name>X1A9Q6_9ZZZZ</name>
<evidence type="ECO:0000313" key="1">
    <source>
        <dbReference type="EMBL" id="GAG66772.1"/>
    </source>
</evidence>
<comment type="caution">
    <text evidence="1">The sequence shown here is derived from an EMBL/GenBank/DDBJ whole genome shotgun (WGS) entry which is preliminary data.</text>
</comment>
<proteinExistence type="predicted"/>
<sequence length="299" mass="33367">MVVHEIRETLEIKKIELDDNGFGIIQKRINLRPNMRHNILQLDIFQDAVPSTSGPALMMEFFVSPYPIIYSDMNLTPTLTSRGQMAGSDTILMKAIAHKFQPDEFFTLDQFPSQQIGAAPSFSFYTPALYVTGFVHGSAADVVENIAFSFYVATESKKASLVSYGLGVLRERSVAQGINLMQQGRTILPADNVGQIFPMWKYGGARPERMLRGNALADFFLPYASTDSEKMLNTQNIRGYLLRSRTMQPFDTAFGSLDPAKGQIPDWLRFGLNRGLVAGPIRAQQPPRKLADNGNTLMF</sequence>
<protein>
    <submittedName>
        <fullName evidence="1">Uncharacterized protein</fullName>
    </submittedName>
</protein>
<dbReference type="EMBL" id="BART01002719">
    <property type="protein sequence ID" value="GAG66772.1"/>
    <property type="molecule type" value="Genomic_DNA"/>
</dbReference>
<dbReference type="AlphaFoldDB" id="X1A9Q6"/>